<gene>
    <name evidence="1" type="ORF">SDC9_139773</name>
</gene>
<accession>A0A645DU28</accession>
<reference evidence="1" key="1">
    <citation type="submission" date="2019-08" db="EMBL/GenBank/DDBJ databases">
        <authorList>
            <person name="Kucharzyk K."/>
            <person name="Murdoch R.W."/>
            <person name="Higgins S."/>
            <person name="Loffler F."/>
        </authorList>
    </citation>
    <scope>NUCLEOTIDE SEQUENCE</scope>
</reference>
<dbReference type="EMBL" id="VSSQ01039549">
    <property type="protein sequence ID" value="MPM92638.1"/>
    <property type="molecule type" value="Genomic_DNA"/>
</dbReference>
<organism evidence="1">
    <name type="scientific">bioreactor metagenome</name>
    <dbReference type="NCBI Taxonomy" id="1076179"/>
    <lineage>
        <taxon>unclassified sequences</taxon>
        <taxon>metagenomes</taxon>
        <taxon>ecological metagenomes</taxon>
    </lineage>
</organism>
<evidence type="ECO:0000313" key="1">
    <source>
        <dbReference type="EMBL" id="MPM92638.1"/>
    </source>
</evidence>
<name>A0A645DU28_9ZZZZ</name>
<comment type="caution">
    <text evidence="1">The sequence shown here is derived from an EMBL/GenBank/DDBJ whole genome shotgun (WGS) entry which is preliminary data.</text>
</comment>
<dbReference type="AlphaFoldDB" id="A0A645DU28"/>
<proteinExistence type="predicted"/>
<protein>
    <submittedName>
        <fullName evidence="1">Uncharacterized protein</fullName>
    </submittedName>
</protein>
<sequence>MAEIFHNAVYQQNKILSKISGAFCLHFGIRLNQHAVTDLVNQLLQYIALVFEIQIKSALCHLCVLHNLVYRGFSNPFLRKKGIGGVQQVLLFSLLFLFQPSTHRPRSLLLLACAGPAGHILQPIRSS</sequence>